<evidence type="ECO:0000256" key="21">
    <source>
        <dbReference type="ARBA" id="ARBA00049981"/>
    </source>
</evidence>
<dbReference type="InterPro" id="IPR012310">
    <property type="entry name" value="DNA_ligase_ATP-dep_cent"/>
</dbReference>
<dbReference type="InterPro" id="IPR052171">
    <property type="entry name" value="NHEJ_LigD"/>
</dbReference>
<evidence type="ECO:0000259" key="24">
    <source>
        <dbReference type="PROSITE" id="PS50160"/>
    </source>
</evidence>
<dbReference type="PANTHER" id="PTHR42705">
    <property type="entry name" value="BIFUNCTIONAL NON-HOMOLOGOUS END JOINING PROTEIN LIGD"/>
    <property type="match status" value="1"/>
</dbReference>
<keyword evidence="8" id="KW-0547">Nucleotide-binding</keyword>
<dbReference type="InterPro" id="IPR012309">
    <property type="entry name" value="DNA_ligase_ATP-dep_C"/>
</dbReference>
<dbReference type="InterPro" id="IPR033649">
    <property type="entry name" value="MtLigD_Pol-like"/>
</dbReference>
<evidence type="ECO:0000313" key="26">
    <source>
        <dbReference type="Proteomes" id="UP001499841"/>
    </source>
</evidence>
<evidence type="ECO:0000256" key="6">
    <source>
        <dbReference type="ARBA" id="ARBA00022722"/>
    </source>
</evidence>
<feature type="compositionally biased region" description="Gly residues" evidence="23">
    <location>
        <begin position="608"/>
        <end position="617"/>
    </location>
</feature>
<feature type="compositionally biased region" description="Basic and acidic residues" evidence="23">
    <location>
        <begin position="306"/>
        <end position="316"/>
    </location>
</feature>
<comment type="similarity">
    <text evidence="21">In the C-terminal section; belongs to the ATP-dependent DNA ligase family.</text>
</comment>
<sequence>MPTRDQPETVQIEGRRLRLTNLTKVLYPETGTTKADVLGYLARIAPVMVPHCTGRPATRKRWPDGVGTVDGPGEFFFVKDLESSAPAWVVRADIEHSSGPKTYPLVDDAATLAWLGQVAALEIHVPQWRFGSDGRPRNPDRFVLDLDPGPGADLAQCAEVARIARPLLEGMGMTPVPVTSGSKGIHLYAALDGSHTSDEVNAVAHELARALEADHKDLVVSDMKKSLRGGKVLVDWSQNNASKTTIAPYSLRGRHRPTVAAPRTWDELEREDLRHLEYEEVLERVRRRGDPMAELYSGGDVPYTDPGERTADSARRADAEREVVAGGGAGAPGRSALAVGDRLARYRAMRDPSLTPEPVPASVTGSGTELSFVIQEHHASRWHLDFRLAHAGVLVSWALPKGVPADPRENHLAVQTEDHPMEYGSFEGTIPKGEYGGGEVRIWDEGTYVLEKWHEGKEVIVTLTGRPDGGLASPDGPGDAARVALIRTGGRGGAGEENHWLIHLMESSRVARVAKREGARKGLARDGGRKVSVRSGGRGGGARDGAGGGAGGEPRDGGGGGARDGADPSPSATTFVESGAHNRRNVALGEPGGSGVRGAGARAASEPGGSGVRGAGGARAAREPGGSGDGGPVAQRNGRASLARQRPRGAPPSPMMATLGEERDLAADVDWALEMKWDGVRAIVAVDGDDVRLVSRNGNDVTALYPELGDVAVAVTGAGRAVLDGEIVALDERGRPSFSRLQQRFNLTRGREIARLAQSAPVHLMLFDILEADGHSFLRETYDERRAHLRDLVDPRRHPRVEIPEAFEGDVAAAMEASRRWGLEGVMAKRRDSGYTPGRRSRAWVKIKHLLTQEAVVIGWRPGQGSRDGAVGSLLLAVPGDDGELRYAGRVGSGFTERETREWVGQLRRISRSTPPVPDVPRLDARDAHWVTPARVGEVALSEWTTDGRMRHPRWRGWRPDKAPGDVVVERL</sequence>
<keyword evidence="26" id="KW-1185">Reference proteome</keyword>
<accession>A0ABP8ETX3</accession>
<dbReference type="NCBIfam" id="TIGR02778">
    <property type="entry name" value="ligD_pol"/>
    <property type="match status" value="1"/>
</dbReference>
<dbReference type="Gene3D" id="3.90.920.10">
    <property type="entry name" value="DNA primase, PRIM domain"/>
    <property type="match status" value="1"/>
</dbReference>
<keyword evidence="9" id="KW-0227">DNA damage</keyword>
<evidence type="ECO:0000256" key="23">
    <source>
        <dbReference type="SAM" id="MobiDB-lite"/>
    </source>
</evidence>
<evidence type="ECO:0000256" key="7">
    <source>
        <dbReference type="ARBA" id="ARBA00022723"/>
    </source>
</evidence>
<evidence type="ECO:0000256" key="15">
    <source>
        <dbReference type="ARBA" id="ARBA00023172"/>
    </source>
</evidence>
<keyword evidence="17" id="KW-0464">Manganese</keyword>
<dbReference type="InterPro" id="IPR014144">
    <property type="entry name" value="LigD_PE_domain"/>
</dbReference>
<comment type="similarity">
    <text evidence="22">In the N-terminal section; belongs to the LigD polymerase family.</text>
</comment>
<keyword evidence="11" id="KW-0269">Exonuclease</keyword>
<dbReference type="Pfam" id="PF13298">
    <property type="entry name" value="LigD_N"/>
    <property type="match status" value="1"/>
</dbReference>
<evidence type="ECO:0000256" key="11">
    <source>
        <dbReference type="ARBA" id="ARBA00022839"/>
    </source>
</evidence>
<proteinExistence type="inferred from homology"/>
<keyword evidence="10" id="KW-0378">Hydrolase</keyword>
<evidence type="ECO:0000256" key="20">
    <source>
        <dbReference type="ARBA" id="ARBA00034003"/>
    </source>
</evidence>
<dbReference type="SUPFAM" id="SSF56091">
    <property type="entry name" value="DNA ligase/mRNA capping enzyme, catalytic domain"/>
    <property type="match status" value="1"/>
</dbReference>
<evidence type="ECO:0000256" key="3">
    <source>
        <dbReference type="ARBA" id="ARBA00022598"/>
    </source>
</evidence>
<dbReference type="PANTHER" id="PTHR42705:SF2">
    <property type="entry name" value="BIFUNCTIONAL NON-HOMOLOGOUS END JOINING PROTEIN LIGD"/>
    <property type="match status" value="1"/>
</dbReference>
<dbReference type="SUPFAM" id="SSF50249">
    <property type="entry name" value="Nucleic acid-binding proteins"/>
    <property type="match status" value="1"/>
</dbReference>
<dbReference type="Pfam" id="PF01068">
    <property type="entry name" value="DNA_ligase_A_M"/>
    <property type="match status" value="1"/>
</dbReference>
<evidence type="ECO:0000256" key="16">
    <source>
        <dbReference type="ARBA" id="ARBA00023204"/>
    </source>
</evidence>
<evidence type="ECO:0000256" key="5">
    <source>
        <dbReference type="ARBA" id="ARBA00022695"/>
    </source>
</evidence>
<dbReference type="Gene3D" id="3.30.470.30">
    <property type="entry name" value="DNA ligase/mRNA capping enzyme"/>
    <property type="match status" value="1"/>
</dbReference>
<evidence type="ECO:0000256" key="17">
    <source>
        <dbReference type="ARBA" id="ARBA00023211"/>
    </source>
</evidence>
<dbReference type="InterPro" id="IPR014146">
    <property type="entry name" value="LigD_ligase_dom"/>
</dbReference>
<feature type="compositionally biased region" description="Gly residues" evidence="23">
    <location>
        <begin position="536"/>
        <end position="563"/>
    </location>
</feature>
<keyword evidence="15" id="KW-0233">DNA recombination</keyword>
<feature type="region of interest" description="Disordered" evidence="23">
    <location>
        <begin position="516"/>
        <end position="660"/>
    </location>
</feature>
<evidence type="ECO:0000256" key="8">
    <source>
        <dbReference type="ARBA" id="ARBA00022741"/>
    </source>
</evidence>
<organism evidence="25 26">
    <name type="scientific">Georgenia daeguensis</name>
    <dbReference type="NCBI Taxonomy" id="908355"/>
    <lineage>
        <taxon>Bacteria</taxon>
        <taxon>Bacillati</taxon>
        <taxon>Actinomycetota</taxon>
        <taxon>Actinomycetes</taxon>
        <taxon>Micrococcales</taxon>
        <taxon>Bogoriellaceae</taxon>
        <taxon>Georgenia</taxon>
    </lineage>
</organism>
<dbReference type="Pfam" id="PF04679">
    <property type="entry name" value="DNA_ligase_A_C"/>
    <property type="match status" value="1"/>
</dbReference>
<feature type="compositionally biased region" description="Basic and acidic residues" evidence="23">
    <location>
        <begin position="516"/>
        <end position="529"/>
    </location>
</feature>
<dbReference type="CDD" id="cd04863">
    <property type="entry name" value="MtLigD_Pol_like"/>
    <property type="match status" value="1"/>
</dbReference>
<evidence type="ECO:0000256" key="10">
    <source>
        <dbReference type="ARBA" id="ARBA00022801"/>
    </source>
</evidence>
<evidence type="ECO:0000256" key="1">
    <source>
        <dbReference type="ARBA" id="ARBA00001936"/>
    </source>
</evidence>
<comment type="cofactor">
    <cofactor evidence="1">
        <name>Mn(2+)</name>
        <dbReference type="ChEBI" id="CHEBI:29035"/>
    </cofactor>
</comment>
<dbReference type="EMBL" id="BAABBA010000007">
    <property type="protein sequence ID" value="GAA4287414.1"/>
    <property type="molecule type" value="Genomic_DNA"/>
</dbReference>
<dbReference type="NCBIfam" id="TIGR02779">
    <property type="entry name" value="NHEJ_ligase_lig"/>
    <property type="match status" value="1"/>
</dbReference>
<evidence type="ECO:0000256" key="18">
    <source>
        <dbReference type="ARBA" id="ARBA00023268"/>
    </source>
</evidence>
<dbReference type="EC" id="6.5.1.1" evidence="2"/>
<keyword evidence="4" id="KW-0808">Transferase</keyword>
<dbReference type="Pfam" id="PF21686">
    <property type="entry name" value="LigD_Prim-Pol"/>
    <property type="match status" value="1"/>
</dbReference>
<evidence type="ECO:0000256" key="2">
    <source>
        <dbReference type="ARBA" id="ARBA00012727"/>
    </source>
</evidence>
<keyword evidence="18" id="KW-0511">Multifunctional enzyme</keyword>
<evidence type="ECO:0000256" key="19">
    <source>
        <dbReference type="ARBA" id="ARBA00029943"/>
    </source>
</evidence>
<dbReference type="InterPro" id="IPR012340">
    <property type="entry name" value="NA-bd_OB-fold"/>
</dbReference>
<keyword evidence="12" id="KW-0067">ATP-binding</keyword>
<name>A0ABP8ETX3_9MICO</name>
<comment type="catalytic activity">
    <reaction evidence="20">
        <text>ATP + (deoxyribonucleotide)n-3'-hydroxyl + 5'-phospho-(deoxyribonucleotide)m = (deoxyribonucleotide)n+m + AMP + diphosphate.</text>
        <dbReference type="EC" id="6.5.1.1"/>
    </reaction>
</comment>
<evidence type="ECO:0000313" key="25">
    <source>
        <dbReference type="EMBL" id="GAA4287414.1"/>
    </source>
</evidence>
<comment type="caution">
    <text evidence="25">The sequence shown here is derived from an EMBL/GenBank/DDBJ whole genome shotgun (WGS) entry which is preliminary data.</text>
</comment>
<evidence type="ECO:0000256" key="22">
    <source>
        <dbReference type="ARBA" id="ARBA00049990"/>
    </source>
</evidence>
<evidence type="ECO:0000256" key="4">
    <source>
        <dbReference type="ARBA" id="ARBA00022679"/>
    </source>
</evidence>
<dbReference type="PROSITE" id="PS50160">
    <property type="entry name" value="DNA_LIGASE_A3"/>
    <property type="match status" value="1"/>
</dbReference>
<dbReference type="NCBIfam" id="TIGR02777">
    <property type="entry name" value="LigD_PE_dom"/>
    <property type="match status" value="1"/>
</dbReference>
<dbReference type="Proteomes" id="UP001499841">
    <property type="component" value="Unassembled WGS sequence"/>
</dbReference>
<feature type="region of interest" description="Disordered" evidence="23">
    <location>
        <begin position="296"/>
        <end position="316"/>
    </location>
</feature>
<evidence type="ECO:0000256" key="9">
    <source>
        <dbReference type="ARBA" id="ARBA00022763"/>
    </source>
</evidence>
<dbReference type="InterPro" id="IPR016059">
    <property type="entry name" value="DNA_ligase_ATP-dep_CS"/>
</dbReference>
<dbReference type="PROSITE" id="PS00697">
    <property type="entry name" value="DNA_LIGASE_A1"/>
    <property type="match status" value="1"/>
</dbReference>
<feature type="domain" description="ATP-dependent DNA ligase family profile" evidence="24">
    <location>
        <begin position="755"/>
        <end position="880"/>
    </location>
</feature>
<keyword evidence="3" id="KW-0436">Ligase</keyword>
<reference evidence="26" key="1">
    <citation type="journal article" date="2019" name="Int. J. Syst. Evol. Microbiol.">
        <title>The Global Catalogue of Microorganisms (GCM) 10K type strain sequencing project: providing services to taxonomists for standard genome sequencing and annotation.</title>
        <authorList>
            <consortium name="The Broad Institute Genomics Platform"/>
            <consortium name="The Broad Institute Genome Sequencing Center for Infectious Disease"/>
            <person name="Wu L."/>
            <person name="Ma J."/>
        </authorList>
    </citation>
    <scope>NUCLEOTIDE SEQUENCE [LARGE SCALE GENOMIC DNA]</scope>
    <source>
        <strain evidence="26">JCM 17459</strain>
    </source>
</reference>
<keyword evidence="14" id="KW-0238">DNA-binding</keyword>
<keyword evidence="6" id="KW-0540">Nuclease</keyword>
<dbReference type="CDD" id="cd07971">
    <property type="entry name" value="OBF_DNA_ligase_LigD"/>
    <property type="match status" value="1"/>
</dbReference>
<evidence type="ECO:0000256" key="13">
    <source>
        <dbReference type="ARBA" id="ARBA00022932"/>
    </source>
</evidence>
<keyword evidence="5" id="KW-0548">Nucleotidyltransferase</keyword>
<keyword evidence="7" id="KW-0479">Metal-binding</keyword>
<gene>
    <name evidence="25" type="ORF">GCM10022262_17730</name>
</gene>
<dbReference type="Gene3D" id="2.40.50.140">
    <property type="entry name" value="Nucleic acid-binding proteins"/>
    <property type="match status" value="1"/>
</dbReference>
<keyword evidence="16" id="KW-0234">DNA repair</keyword>
<keyword evidence="13" id="KW-0239">DNA-directed DNA polymerase</keyword>
<dbReference type="PROSITE" id="PS00333">
    <property type="entry name" value="DNA_LIGASE_A2"/>
    <property type="match status" value="1"/>
</dbReference>
<dbReference type="RefSeq" id="WP_345040041.1">
    <property type="nucleotide sequence ID" value="NZ_BAABBA010000007.1"/>
</dbReference>
<dbReference type="Gene3D" id="3.30.1490.70">
    <property type="match status" value="1"/>
</dbReference>
<dbReference type="CDD" id="cd07906">
    <property type="entry name" value="Adenylation_DNA_ligase_LigD_LigC"/>
    <property type="match status" value="1"/>
</dbReference>
<evidence type="ECO:0000256" key="12">
    <source>
        <dbReference type="ARBA" id="ARBA00022840"/>
    </source>
</evidence>
<protein>
    <recommendedName>
        <fullName evidence="2">DNA ligase (ATP)</fullName>
        <ecNumber evidence="2">6.5.1.1</ecNumber>
    </recommendedName>
    <alternativeName>
        <fullName evidence="19">NHEJ DNA polymerase</fullName>
    </alternativeName>
</protein>
<evidence type="ECO:0000256" key="14">
    <source>
        <dbReference type="ARBA" id="ARBA00023125"/>
    </source>
</evidence>
<dbReference type="InterPro" id="IPR014145">
    <property type="entry name" value="LigD_pol_dom"/>
</dbReference>